<name>A0A8S1VXN2_9CILI</name>
<comment type="caution">
    <text evidence="1">The sequence shown here is derived from an EMBL/GenBank/DDBJ whole genome shotgun (WGS) entry which is preliminary data.</text>
</comment>
<dbReference type="Proteomes" id="UP000689195">
    <property type="component" value="Unassembled WGS sequence"/>
</dbReference>
<organism evidence="1 2">
    <name type="scientific">Paramecium pentaurelia</name>
    <dbReference type="NCBI Taxonomy" id="43138"/>
    <lineage>
        <taxon>Eukaryota</taxon>
        <taxon>Sar</taxon>
        <taxon>Alveolata</taxon>
        <taxon>Ciliophora</taxon>
        <taxon>Intramacronucleata</taxon>
        <taxon>Oligohymenophorea</taxon>
        <taxon>Peniculida</taxon>
        <taxon>Parameciidae</taxon>
        <taxon>Paramecium</taxon>
    </lineage>
</organism>
<sequence length="96" mass="11068">MPINKNNFYENCSFNGVQYNSSMKDYKLQQQFTCSSSQVSGKLTLLDNDGVPFNKFCKKCCYILTEPSVILDQDIKHILTQFGYKAQLKQNQNIPK</sequence>
<evidence type="ECO:0000313" key="2">
    <source>
        <dbReference type="Proteomes" id="UP000689195"/>
    </source>
</evidence>
<gene>
    <name evidence="1" type="ORF">PPENT_87.1.T0750202</name>
</gene>
<accession>A0A8S1VXN2</accession>
<proteinExistence type="predicted"/>
<reference evidence="1" key="1">
    <citation type="submission" date="2021-01" db="EMBL/GenBank/DDBJ databases">
        <authorList>
            <consortium name="Genoscope - CEA"/>
            <person name="William W."/>
        </authorList>
    </citation>
    <scope>NUCLEOTIDE SEQUENCE</scope>
</reference>
<dbReference type="AlphaFoldDB" id="A0A8S1VXN2"/>
<dbReference type="EMBL" id="CAJJDO010000075">
    <property type="protein sequence ID" value="CAD8181103.1"/>
    <property type="molecule type" value="Genomic_DNA"/>
</dbReference>
<keyword evidence="2" id="KW-1185">Reference proteome</keyword>
<protein>
    <submittedName>
        <fullName evidence="1">Uncharacterized protein</fullName>
    </submittedName>
</protein>
<evidence type="ECO:0000313" key="1">
    <source>
        <dbReference type="EMBL" id="CAD8181103.1"/>
    </source>
</evidence>